<sequence>MLIDQQGTGHIRITRRVNFRVILSLLGDLFTTLQDEGKDPVITLYLTQSLCADMSDNISAFIEFCNRCLAGTVSLVVIDQEP</sequence>
<reference evidence="1 2" key="1">
    <citation type="journal article" date="2015" name="Genome Announc.">
        <title>Complete Genome Sequence of Methanosphaerula palustris E1-9CT, a Hydrogenotrophic Methanogen Isolated from a Minerotrophic Fen Peatland.</title>
        <authorList>
            <person name="Cadillo-Quiroz H."/>
            <person name="Browne P."/>
            <person name="Kyrpides N."/>
            <person name="Woyke T."/>
            <person name="Goodwin L."/>
            <person name="Detter C."/>
            <person name="Yavitt J.B."/>
            <person name="Zinder S.H."/>
        </authorList>
    </citation>
    <scope>NUCLEOTIDE SEQUENCE [LARGE SCALE GENOMIC DNA]</scope>
    <source>
        <strain evidence="2">ATCC BAA-1556 / DSM 19958 / E1-9c</strain>
    </source>
</reference>
<dbReference type="KEGG" id="mpl:Mpal_0096"/>
<keyword evidence="2" id="KW-1185">Reference proteome</keyword>
<dbReference type="HOGENOM" id="CLU_2353246_0_0_2"/>
<dbReference type="RefSeq" id="WP_012616809.1">
    <property type="nucleotide sequence ID" value="NC_011832.1"/>
</dbReference>
<evidence type="ECO:0000313" key="2">
    <source>
        <dbReference type="Proteomes" id="UP000002457"/>
    </source>
</evidence>
<organism evidence="1 2">
    <name type="scientific">Methanosphaerula palustris (strain ATCC BAA-1556 / DSM 19958 / E1-9c)</name>
    <dbReference type="NCBI Taxonomy" id="521011"/>
    <lineage>
        <taxon>Archaea</taxon>
        <taxon>Methanobacteriati</taxon>
        <taxon>Methanobacteriota</taxon>
        <taxon>Stenosarchaea group</taxon>
        <taxon>Methanomicrobia</taxon>
        <taxon>Methanomicrobiales</taxon>
        <taxon>Methanoregulaceae</taxon>
        <taxon>Methanosphaerula</taxon>
    </lineage>
</organism>
<name>B8GID9_METPE</name>
<evidence type="ECO:0000313" key="1">
    <source>
        <dbReference type="EMBL" id="ACL15490.1"/>
    </source>
</evidence>
<dbReference type="Proteomes" id="UP000002457">
    <property type="component" value="Chromosome"/>
</dbReference>
<protein>
    <submittedName>
        <fullName evidence="1">Uncharacterized protein</fullName>
    </submittedName>
</protein>
<dbReference type="eggNOG" id="arCOG09458">
    <property type="taxonomic scope" value="Archaea"/>
</dbReference>
<gene>
    <name evidence="1" type="ordered locus">Mpal_0096</name>
</gene>
<dbReference type="EMBL" id="CP001338">
    <property type="protein sequence ID" value="ACL15490.1"/>
    <property type="molecule type" value="Genomic_DNA"/>
</dbReference>
<dbReference type="OrthoDB" id="144789at2157"/>
<accession>B8GID9</accession>
<dbReference type="AlphaFoldDB" id="B8GID9"/>
<dbReference type="STRING" id="521011.Mpal_0096"/>
<dbReference type="GeneID" id="7272266"/>
<proteinExistence type="predicted"/>